<name>A0A2P5D7X5_PARAD</name>
<evidence type="ECO:0000313" key="1">
    <source>
        <dbReference type="EMBL" id="PON69382.1"/>
    </source>
</evidence>
<keyword evidence="2" id="KW-1185">Reference proteome</keyword>
<dbReference type="EMBL" id="JXTB01000056">
    <property type="protein sequence ID" value="PON69382.1"/>
    <property type="molecule type" value="Genomic_DNA"/>
</dbReference>
<evidence type="ECO:0000313" key="2">
    <source>
        <dbReference type="Proteomes" id="UP000237105"/>
    </source>
</evidence>
<feature type="non-terminal residue" evidence="1">
    <location>
        <position position="1"/>
    </location>
</feature>
<gene>
    <name evidence="1" type="ORF">PanWU01x14_088230</name>
</gene>
<protein>
    <submittedName>
        <fullName evidence="1">Uncharacterized protein</fullName>
    </submittedName>
</protein>
<dbReference type="PANTHER" id="PTHR35046:SF9">
    <property type="entry name" value="RNA-DIRECTED DNA POLYMERASE"/>
    <property type="match status" value="1"/>
</dbReference>
<dbReference type="AlphaFoldDB" id="A0A2P5D7X5"/>
<dbReference type="OrthoDB" id="1194290at2759"/>
<proteinExistence type="predicted"/>
<dbReference type="Proteomes" id="UP000237105">
    <property type="component" value="Unassembled WGS sequence"/>
</dbReference>
<comment type="caution">
    <text evidence="1">The sequence shown here is derived from an EMBL/GenBank/DDBJ whole genome shotgun (WGS) entry which is preliminary data.</text>
</comment>
<sequence>KGNEVHVTESCRVNFSIGKNYKEEVLCDVLDVDTCHLLLGRPWQYNMDVVHHGRENIYKFRWGPRIIKLFPMASKQSSTSQGANTQLFTVSGSKFRHQLKEC</sequence>
<reference evidence="2" key="1">
    <citation type="submission" date="2016-06" db="EMBL/GenBank/DDBJ databases">
        <title>Parallel loss of symbiosis genes in relatives of nitrogen-fixing non-legume Parasponia.</title>
        <authorList>
            <person name="Van Velzen R."/>
            <person name="Holmer R."/>
            <person name="Bu F."/>
            <person name="Rutten L."/>
            <person name="Van Zeijl A."/>
            <person name="Liu W."/>
            <person name="Santuari L."/>
            <person name="Cao Q."/>
            <person name="Sharma T."/>
            <person name="Shen D."/>
            <person name="Roswanjaya Y."/>
            <person name="Wardhani T."/>
            <person name="Kalhor M.S."/>
            <person name="Jansen J."/>
            <person name="Van den Hoogen J."/>
            <person name="Gungor B."/>
            <person name="Hartog M."/>
            <person name="Hontelez J."/>
            <person name="Verver J."/>
            <person name="Yang W.-C."/>
            <person name="Schijlen E."/>
            <person name="Repin R."/>
            <person name="Schilthuizen M."/>
            <person name="Schranz E."/>
            <person name="Heidstra R."/>
            <person name="Miyata K."/>
            <person name="Fedorova E."/>
            <person name="Kohlen W."/>
            <person name="Bisseling T."/>
            <person name="Smit S."/>
            <person name="Geurts R."/>
        </authorList>
    </citation>
    <scope>NUCLEOTIDE SEQUENCE [LARGE SCALE GENOMIC DNA]</scope>
    <source>
        <strain evidence="2">cv. WU1-14</strain>
    </source>
</reference>
<dbReference type="PANTHER" id="PTHR35046">
    <property type="entry name" value="ZINC KNUCKLE (CCHC-TYPE) FAMILY PROTEIN"/>
    <property type="match status" value="1"/>
</dbReference>
<accession>A0A2P5D7X5</accession>
<organism evidence="1 2">
    <name type="scientific">Parasponia andersonii</name>
    <name type="common">Sponia andersonii</name>
    <dbReference type="NCBI Taxonomy" id="3476"/>
    <lineage>
        <taxon>Eukaryota</taxon>
        <taxon>Viridiplantae</taxon>
        <taxon>Streptophyta</taxon>
        <taxon>Embryophyta</taxon>
        <taxon>Tracheophyta</taxon>
        <taxon>Spermatophyta</taxon>
        <taxon>Magnoliopsida</taxon>
        <taxon>eudicotyledons</taxon>
        <taxon>Gunneridae</taxon>
        <taxon>Pentapetalae</taxon>
        <taxon>rosids</taxon>
        <taxon>fabids</taxon>
        <taxon>Rosales</taxon>
        <taxon>Cannabaceae</taxon>
        <taxon>Parasponia</taxon>
    </lineage>
</organism>